<feature type="compositionally biased region" description="Basic residues" evidence="1">
    <location>
        <begin position="308"/>
        <end position="319"/>
    </location>
</feature>
<protein>
    <submittedName>
        <fullName evidence="2">Uncharacterized protein</fullName>
    </submittedName>
</protein>
<comment type="caution">
    <text evidence="2">The sequence shown here is derived from an EMBL/GenBank/DDBJ whole genome shotgun (WGS) entry which is preliminary data.</text>
</comment>
<dbReference type="RefSeq" id="XP_007769919.1">
    <property type="nucleotide sequence ID" value="XM_007771729.1"/>
</dbReference>
<feature type="region of interest" description="Disordered" evidence="1">
    <location>
        <begin position="1"/>
        <end position="164"/>
    </location>
</feature>
<evidence type="ECO:0000313" key="3">
    <source>
        <dbReference type="Proteomes" id="UP000053558"/>
    </source>
</evidence>
<name>A0A5M3MKC1_CONPW</name>
<accession>A0A5M3MKC1</accession>
<dbReference type="OMA" id="HIWQLTP"/>
<feature type="compositionally biased region" description="Basic and acidic residues" evidence="1">
    <location>
        <begin position="762"/>
        <end position="771"/>
    </location>
</feature>
<reference evidence="3" key="1">
    <citation type="journal article" date="2012" name="Science">
        <title>The Paleozoic origin of enzymatic lignin decomposition reconstructed from 31 fungal genomes.</title>
        <authorList>
            <person name="Floudas D."/>
            <person name="Binder M."/>
            <person name="Riley R."/>
            <person name="Barry K."/>
            <person name="Blanchette R.A."/>
            <person name="Henrissat B."/>
            <person name="Martinez A.T."/>
            <person name="Otillar R."/>
            <person name="Spatafora J.W."/>
            <person name="Yadav J.S."/>
            <person name="Aerts A."/>
            <person name="Benoit I."/>
            <person name="Boyd A."/>
            <person name="Carlson A."/>
            <person name="Copeland A."/>
            <person name="Coutinho P.M."/>
            <person name="de Vries R.P."/>
            <person name="Ferreira P."/>
            <person name="Findley K."/>
            <person name="Foster B."/>
            <person name="Gaskell J."/>
            <person name="Glotzer D."/>
            <person name="Gorecki P."/>
            <person name="Heitman J."/>
            <person name="Hesse C."/>
            <person name="Hori C."/>
            <person name="Igarashi K."/>
            <person name="Jurgens J.A."/>
            <person name="Kallen N."/>
            <person name="Kersten P."/>
            <person name="Kohler A."/>
            <person name="Kuees U."/>
            <person name="Kumar T.K.A."/>
            <person name="Kuo A."/>
            <person name="LaButti K."/>
            <person name="Larrondo L.F."/>
            <person name="Lindquist E."/>
            <person name="Ling A."/>
            <person name="Lombard V."/>
            <person name="Lucas S."/>
            <person name="Lundell T."/>
            <person name="Martin R."/>
            <person name="McLaughlin D.J."/>
            <person name="Morgenstern I."/>
            <person name="Morin E."/>
            <person name="Murat C."/>
            <person name="Nagy L.G."/>
            <person name="Nolan M."/>
            <person name="Ohm R.A."/>
            <person name="Patyshakuliyeva A."/>
            <person name="Rokas A."/>
            <person name="Ruiz-Duenas F.J."/>
            <person name="Sabat G."/>
            <person name="Salamov A."/>
            <person name="Samejima M."/>
            <person name="Schmutz J."/>
            <person name="Slot J.C."/>
            <person name="St John F."/>
            <person name="Stenlid J."/>
            <person name="Sun H."/>
            <person name="Sun S."/>
            <person name="Syed K."/>
            <person name="Tsang A."/>
            <person name="Wiebenga A."/>
            <person name="Young D."/>
            <person name="Pisabarro A."/>
            <person name="Eastwood D.C."/>
            <person name="Martin F."/>
            <person name="Cullen D."/>
            <person name="Grigoriev I.V."/>
            <person name="Hibbett D.S."/>
        </authorList>
    </citation>
    <scope>NUCLEOTIDE SEQUENCE [LARGE SCALE GENOMIC DNA]</scope>
    <source>
        <strain evidence="3">RWD-64-598 SS2</strain>
    </source>
</reference>
<gene>
    <name evidence="2" type="ORF">CONPUDRAFT_166279</name>
</gene>
<feature type="compositionally biased region" description="Pro residues" evidence="1">
    <location>
        <begin position="383"/>
        <end position="393"/>
    </location>
</feature>
<feature type="region of interest" description="Disordered" evidence="1">
    <location>
        <begin position="758"/>
        <end position="796"/>
    </location>
</feature>
<evidence type="ECO:0000256" key="1">
    <source>
        <dbReference type="SAM" id="MobiDB-lite"/>
    </source>
</evidence>
<evidence type="ECO:0000313" key="2">
    <source>
        <dbReference type="EMBL" id="EIW79523.1"/>
    </source>
</evidence>
<feature type="compositionally biased region" description="Pro residues" evidence="1">
    <location>
        <begin position="22"/>
        <end position="36"/>
    </location>
</feature>
<feature type="compositionally biased region" description="Low complexity" evidence="1">
    <location>
        <begin position="46"/>
        <end position="90"/>
    </location>
</feature>
<feature type="compositionally biased region" description="Polar residues" evidence="1">
    <location>
        <begin position="91"/>
        <end position="105"/>
    </location>
</feature>
<feature type="compositionally biased region" description="Low complexity" evidence="1">
    <location>
        <begin position="363"/>
        <end position="379"/>
    </location>
</feature>
<feature type="compositionally biased region" description="Low complexity" evidence="1">
    <location>
        <begin position="293"/>
        <end position="307"/>
    </location>
</feature>
<feature type="compositionally biased region" description="Polar residues" evidence="1">
    <location>
        <begin position="773"/>
        <end position="796"/>
    </location>
</feature>
<dbReference type="AlphaFoldDB" id="A0A5M3MKC1"/>
<keyword evidence="3" id="KW-1185">Reference proteome</keyword>
<dbReference type="OrthoDB" id="5382797at2759"/>
<dbReference type="GeneID" id="19205511"/>
<organism evidence="2 3">
    <name type="scientific">Coniophora puteana (strain RWD-64-598)</name>
    <name type="common">Brown rot fungus</name>
    <dbReference type="NCBI Taxonomy" id="741705"/>
    <lineage>
        <taxon>Eukaryota</taxon>
        <taxon>Fungi</taxon>
        <taxon>Dikarya</taxon>
        <taxon>Basidiomycota</taxon>
        <taxon>Agaricomycotina</taxon>
        <taxon>Agaricomycetes</taxon>
        <taxon>Agaricomycetidae</taxon>
        <taxon>Boletales</taxon>
        <taxon>Coniophorineae</taxon>
        <taxon>Coniophoraceae</taxon>
        <taxon>Coniophora</taxon>
    </lineage>
</organism>
<dbReference type="KEGG" id="cput:CONPUDRAFT_166279"/>
<feature type="region of interest" description="Disordered" evidence="1">
    <location>
        <begin position="694"/>
        <end position="746"/>
    </location>
</feature>
<feature type="compositionally biased region" description="Basic and acidic residues" evidence="1">
    <location>
        <begin position="707"/>
        <end position="717"/>
    </location>
</feature>
<proteinExistence type="predicted"/>
<feature type="region of interest" description="Disordered" evidence="1">
    <location>
        <begin position="278"/>
        <end position="400"/>
    </location>
</feature>
<sequence>MHHRKSSKDDEDMENATQMISEPPPVPKILAAPPPRNRIHSSPGVAASDSMQSSTSTSSLSSTSSAASFSSSSSHTSTSSHHARSPSLSLNSVYSTPGQPTSPRGQSFGAPQNLRPPFLNAHSRARSVSGPYIPSISSPLATSFDRPPVPPLTPHAQPQSQASTPVPMFSFPRVDRSPNSITPDLSPLAQGQPLPAVPGGGGHGRRHSRLHSRNLSVFFPRPHATINEDEKLPDVEAPAPPPPELLIPTSHSEPIVGAQNGHTHAHEHAPVKAQLAPTFTFGKGSPTVPNENGGSPALGASSPASTAAKRRGHHHKHSLSHNFFSFLEPGSTGTPSSSTNGSLSEKVPEDLRTTPTPTPVSPWTPISNTSFLSTSNSSSGIEPPLPRATPSPSPNHGASVSAVSQSGNAAAFAAVGQFVLGGLLWARGQQLGSLSCTGLGYWVVFDAFGVGIPPLVKRGMRVSRSYASARLPTLLAFTQCCYLMFASVYVCKETVEHVLLSAGDSGSAPEGHHHHHGDESPDFGVPFPVLQLLVTLVTLLSTSLMFGHHESLAGVTNWRIPLSLRSDSRTPPKSALLRTLTNPYALPPIAFCSALLLGSLFLDSHHHFILDLVLAGVETFVTFNVAYHASVVLGAVLLQTSPPPARIKGRDVGRLDSFWRVVREIEHHEHVMHLPSPHIWQLAAPGQAPVEISVSDSKLHPGTGMRSKKDSNVGHEHHDHHHHDHDHGHEHGHGHGHSHGHSRIPSLTHSYSSDSYFLLNGDPHEHEHDHGANGSSILNSHSPVSSQNGHSRTQTQAPSLVITLAPHVKKELGDADVLALTRWASERVRKVFALGSVGALALGFASGVEVEVTVGVVRE</sequence>
<feature type="compositionally biased region" description="Low complexity" evidence="1">
    <location>
        <begin position="330"/>
        <end position="344"/>
    </location>
</feature>
<dbReference type="EMBL" id="JH711580">
    <property type="protein sequence ID" value="EIW79523.1"/>
    <property type="molecule type" value="Genomic_DNA"/>
</dbReference>
<dbReference type="Proteomes" id="UP000053558">
    <property type="component" value="Unassembled WGS sequence"/>
</dbReference>